<proteinExistence type="predicted"/>
<dbReference type="Proteomes" id="UP000288216">
    <property type="component" value="Unassembled WGS sequence"/>
</dbReference>
<keyword evidence="3" id="KW-1185">Reference proteome</keyword>
<name>A0A401Q2D5_SCYTO</name>
<feature type="compositionally biased region" description="Basic and acidic residues" evidence="1">
    <location>
        <begin position="95"/>
        <end position="104"/>
    </location>
</feature>
<gene>
    <name evidence="2" type="ORF">scyTo_0015994</name>
</gene>
<feature type="compositionally biased region" description="Basic and acidic residues" evidence="1">
    <location>
        <begin position="45"/>
        <end position="82"/>
    </location>
</feature>
<feature type="region of interest" description="Disordered" evidence="1">
    <location>
        <begin position="25"/>
        <end position="82"/>
    </location>
</feature>
<organism evidence="2 3">
    <name type="scientific">Scyliorhinus torazame</name>
    <name type="common">Cloudy catshark</name>
    <name type="synonym">Catulus torazame</name>
    <dbReference type="NCBI Taxonomy" id="75743"/>
    <lineage>
        <taxon>Eukaryota</taxon>
        <taxon>Metazoa</taxon>
        <taxon>Chordata</taxon>
        <taxon>Craniata</taxon>
        <taxon>Vertebrata</taxon>
        <taxon>Chondrichthyes</taxon>
        <taxon>Elasmobranchii</taxon>
        <taxon>Galeomorphii</taxon>
        <taxon>Galeoidea</taxon>
        <taxon>Carcharhiniformes</taxon>
        <taxon>Scyliorhinidae</taxon>
        <taxon>Scyliorhinus</taxon>
    </lineage>
</organism>
<evidence type="ECO:0000256" key="1">
    <source>
        <dbReference type="SAM" id="MobiDB-lite"/>
    </source>
</evidence>
<accession>A0A401Q2D5</accession>
<protein>
    <submittedName>
        <fullName evidence="2">Uncharacterized protein</fullName>
    </submittedName>
</protein>
<evidence type="ECO:0000313" key="2">
    <source>
        <dbReference type="EMBL" id="GCB79526.1"/>
    </source>
</evidence>
<feature type="compositionally biased region" description="Basic and acidic residues" evidence="1">
    <location>
        <begin position="113"/>
        <end position="122"/>
    </location>
</feature>
<dbReference type="EMBL" id="BFAA01009386">
    <property type="protein sequence ID" value="GCB79526.1"/>
    <property type="molecule type" value="Genomic_DNA"/>
</dbReference>
<evidence type="ECO:0000313" key="3">
    <source>
        <dbReference type="Proteomes" id="UP000288216"/>
    </source>
</evidence>
<sequence>MNVSEPSPPSPVNSILILYYEKNGEEDYEEQVPQKSETVISSRKAWREGNPQKKSISDEDLKNEATEDFKGDNEDLKKEATEGFKGDYEDLKKEAMEDFKGDYEDLKEEAIEEPERGQNRPQ</sequence>
<feature type="region of interest" description="Disordered" evidence="1">
    <location>
        <begin position="95"/>
        <end position="122"/>
    </location>
</feature>
<reference evidence="2 3" key="1">
    <citation type="journal article" date="2018" name="Nat. Ecol. Evol.">
        <title>Shark genomes provide insights into elasmobranch evolution and the origin of vertebrates.</title>
        <authorList>
            <person name="Hara Y"/>
            <person name="Yamaguchi K"/>
            <person name="Onimaru K"/>
            <person name="Kadota M"/>
            <person name="Koyanagi M"/>
            <person name="Keeley SD"/>
            <person name="Tatsumi K"/>
            <person name="Tanaka K"/>
            <person name="Motone F"/>
            <person name="Kageyama Y"/>
            <person name="Nozu R"/>
            <person name="Adachi N"/>
            <person name="Nishimura O"/>
            <person name="Nakagawa R"/>
            <person name="Tanegashima C"/>
            <person name="Kiyatake I"/>
            <person name="Matsumoto R"/>
            <person name="Murakumo K"/>
            <person name="Nishida K"/>
            <person name="Terakita A"/>
            <person name="Kuratani S"/>
            <person name="Sato K"/>
            <person name="Hyodo S Kuraku.S."/>
        </authorList>
    </citation>
    <scope>NUCLEOTIDE SEQUENCE [LARGE SCALE GENOMIC DNA]</scope>
</reference>
<dbReference type="AlphaFoldDB" id="A0A401Q2D5"/>
<comment type="caution">
    <text evidence="2">The sequence shown here is derived from an EMBL/GenBank/DDBJ whole genome shotgun (WGS) entry which is preliminary data.</text>
</comment>